<dbReference type="EMBL" id="QJTJ01000005">
    <property type="protein sequence ID" value="PYF07346.1"/>
    <property type="molecule type" value="Genomic_DNA"/>
</dbReference>
<accession>A0A318TR70</accession>
<dbReference type="PANTHER" id="PTHR48081:SF8">
    <property type="entry name" value="ALPHA_BETA HYDROLASE FOLD-3 DOMAIN-CONTAINING PROTEIN-RELATED"/>
    <property type="match status" value="1"/>
</dbReference>
<sequence>MMNLLENTRRYLKIVNKLSPIHTNTPVEVRRSRAKTKKTRLWKKVSLEKIEDLQIVVRDGEHIPLRIYSPVGNGPFPIIIYYHGGGWVINDIETCDATCQQLSADTKSIVVSVGYRLAPENPFPIPVNDAYDAFLWTAGNSSALNGIANEINVMGDSAGANLATVVTIINKELEGPVAIKSQVLLYPVTDLSFSTDSYHLYAEGYGLQKKDMEWFAKYYLQQQEDKTHPYVAPLKSDNLKDLPPAFIIVAENDVLRDEGIAYAQKLKDFDNRAHLHIAKGLVHSYFTKNDYFSKEIEETMEKIKGFLGR</sequence>
<dbReference type="Proteomes" id="UP000247416">
    <property type="component" value="Unassembled WGS sequence"/>
</dbReference>
<dbReference type="Gene3D" id="3.40.50.1820">
    <property type="entry name" value="alpha/beta hydrolase"/>
    <property type="match status" value="1"/>
</dbReference>
<dbReference type="InterPro" id="IPR013094">
    <property type="entry name" value="AB_hydrolase_3"/>
</dbReference>
<comment type="caution">
    <text evidence="3">The sequence shown here is derived from an EMBL/GenBank/DDBJ whole genome shotgun (WGS) entry which is preliminary data.</text>
</comment>
<dbReference type="Pfam" id="PF07859">
    <property type="entry name" value="Abhydrolase_3"/>
    <property type="match status" value="1"/>
</dbReference>
<dbReference type="InterPro" id="IPR029058">
    <property type="entry name" value="AB_hydrolase_fold"/>
</dbReference>
<evidence type="ECO:0000259" key="2">
    <source>
        <dbReference type="Pfam" id="PF07859"/>
    </source>
</evidence>
<dbReference type="OrthoDB" id="9815425at2"/>
<organism evidence="3 4">
    <name type="scientific">Ureibacillus chungkukjangi</name>
    <dbReference type="NCBI Taxonomy" id="1202712"/>
    <lineage>
        <taxon>Bacteria</taxon>
        <taxon>Bacillati</taxon>
        <taxon>Bacillota</taxon>
        <taxon>Bacilli</taxon>
        <taxon>Bacillales</taxon>
        <taxon>Caryophanaceae</taxon>
        <taxon>Ureibacillus</taxon>
    </lineage>
</organism>
<protein>
    <submittedName>
        <fullName evidence="3">Acetyl esterase</fullName>
    </submittedName>
</protein>
<evidence type="ECO:0000256" key="1">
    <source>
        <dbReference type="ARBA" id="ARBA00022801"/>
    </source>
</evidence>
<keyword evidence="4" id="KW-1185">Reference proteome</keyword>
<evidence type="ECO:0000313" key="4">
    <source>
        <dbReference type="Proteomes" id="UP000247416"/>
    </source>
</evidence>
<evidence type="ECO:0000313" key="3">
    <source>
        <dbReference type="EMBL" id="PYF07346.1"/>
    </source>
</evidence>
<dbReference type="InterPro" id="IPR050300">
    <property type="entry name" value="GDXG_lipolytic_enzyme"/>
</dbReference>
<dbReference type="RefSeq" id="WP_107933390.1">
    <property type="nucleotide sequence ID" value="NZ_CP085009.1"/>
</dbReference>
<dbReference type="SUPFAM" id="SSF53474">
    <property type="entry name" value="alpha/beta-Hydrolases"/>
    <property type="match status" value="1"/>
</dbReference>
<dbReference type="GO" id="GO:0016787">
    <property type="term" value="F:hydrolase activity"/>
    <property type="evidence" value="ECO:0007669"/>
    <property type="project" value="UniProtKB-KW"/>
</dbReference>
<feature type="domain" description="Alpha/beta hydrolase fold-3" evidence="2">
    <location>
        <begin position="79"/>
        <end position="286"/>
    </location>
</feature>
<dbReference type="PANTHER" id="PTHR48081">
    <property type="entry name" value="AB HYDROLASE SUPERFAMILY PROTEIN C4A8.06C"/>
    <property type="match status" value="1"/>
</dbReference>
<proteinExistence type="predicted"/>
<reference evidence="3 4" key="1">
    <citation type="submission" date="2018-06" db="EMBL/GenBank/DDBJ databases">
        <title>Genomic Encyclopedia of Archaeal and Bacterial Type Strains, Phase II (KMG-II): from individual species to whole genera.</title>
        <authorList>
            <person name="Goeker M."/>
        </authorList>
    </citation>
    <scope>NUCLEOTIDE SEQUENCE [LARGE SCALE GENOMIC DNA]</scope>
    <source>
        <strain evidence="3 4">KACC 16626</strain>
    </source>
</reference>
<dbReference type="AlphaFoldDB" id="A0A318TR70"/>
<gene>
    <name evidence="3" type="ORF">BJ095_105136</name>
</gene>
<keyword evidence="1" id="KW-0378">Hydrolase</keyword>
<name>A0A318TR70_9BACL</name>